<dbReference type="InterPro" id="IPR011010">
    <property type="entry name" value="DNA_brk_join_enz"/>
</dbReference>
<keyword evidence="1 2" id="KW-0238">DNA-binding</keyword>
<evidence type="ECO:0000313" key="7">
    <source>
        <dbReference type="Proteomes" id="UP000216316"/>
    </source>
</evidence>
<dbReference type="InterPro" id="IPR004107">
    <property type="entry name" value="Integrase_SAM-like_N"/>
</dbReference>
<gene>
    <name evidence="4" type="ORF">CBF53_02160</name>
    <name evidence="5" type="ORF">CBF70_02380</name>
</gene>
<reference evidence="5 6" key="1">
    <citation type="submission" date="2017-04" db="EMBL/GenBank/DDBJ databases">
        <authorList>
            <person name="Afonso C.L."/>
            <person name="Miller P.J."/>
            <person name="Scott M.A."/>
            <person name="Spackman E."/>
            <person name="Goraichik I."/>
            <person name="Dimitrov K.M."/>
            <person name="Suarez D.L."/>
            <person name="Swayne D.E."/>
        </authorList>
    </citation>
    <scope>NUCLEOTIDE SEQUENCE [LARGE SCALE GENOMIC DNA]</scope>
    <source>
        <strain evidence="5 6">609q</strain>
    </source>
</reference>
<dbReference type="InterPro" id="IPR044068">
    <property type="entry name" value="CB"/>
</dbReference>
<dbReference type="PROSITE" id="PS51900">
    <property type="entry name" value="CB"/>
    <property type="match status" value="1"/>
</dbReference>
<keyword evidence="7" id="KW-1185">Reference proteome</keyword>
<dbReference type="Pfam" id="PF02899">
    <property type="entry name" value="Phage_int_SAM_1"/>
    <property type="match status" value="1"/>
</dbReference>
<name>A0A256LJY0_9LACO</name>
<dbReference type="EMBL" id="NGNV01000006">
    <property type="protein sequence ID" value="OYR88743.1"/>
    <property type="molecule type" value="Genomic_DNA"/>
</dbReference>
<evidence type="ECO:0000313" key="4">
    <source>
        <dbReference type="EMBL" id="OYR88743.1"/>
    </source>
</evidence>
<dbReference type="EMBL" id="NGNX01000006">
    <property type="protein sequence ID" value="OYR92897.1"/>
    <property type="molecule type" value="Genomic_DNA"/>
</dbReference>
<comment type="caution">
    <text evidence="5">The sequence shown here is derived from an EMBL/GenBank/DDBJ whole genome shotgun (WGS) entry which is preliminary data.</text>
</comment>
<dbReference type="SUPFAM" id="SSF56349">
    <property type="entry name" value="DNA breaking-rejoining enzymes"/>
    <property type="match status" value="1"/>
</dbReference>
<evidence type="ECO:0000313" key="5">
    <source>
        <dbReference type="EMBL" id="OYR92897.1"/>
    </source>
</evidence>
<dbReference type="AlphaFoldDB" id="A0A256LJY0"/>
<sequence>MLFPYEKNFNQWCTSQNLAPRTLTSINQSIYYFWNYFLQNSNSEPTVGNVSAQDIRAFIDHLEQDQNKTISTINKYVTHLKKYFSFLYDHQLIKNYLFTDLHGYTFDRTPHICIEWLDQLNEIITWPEISLDCKKVLILIAHGFDPKQFLNLSKANISKIKNSHYRSILLTNTEENPLIFQTKTGKQISALTSLTRKITPDKDILNFDLTPGKLRLSYIYYKVNDPSLSDLKLMEILHCNRKSLTYYRNQLDKLKLAPFTPKRTV</sequence>
<evidence type="ECO:0000256" key="2">
    <source>
        <dbReference type="PROSITE-ProRule" id="PRU01248"/>
    </source>
</evidence>
<organism evidence="5 6">
    <name type="scientific">Lactobacillus taiwanensis</name>
    <dbReference type="NCBI Taxonomy" id="508451"/>
    <lineage>
        <taxon>Bacteria</taxon>
        <taxon>Bacillati</taxon>
        <taxon>Bacillota</taxon>
        <taxon>Bacilli</taxon>
        <taxon>Lactobacillales</taxon>
        <taxon>Lactobacillaceae</taxon>
        <taxon>Lactobacillus</taxon>
    </lineage>
</organism>
<dbReference type="Proteomes" id="UP000215828">
    <property type="component" value="Unassembled WGS sequence"/>
</dbReference>
<dbReference type="RefSeq" id="WP_094496704.1">
    <property type="nucleotide sequence ID" value="NZ_NGNV01000006.1"/>
</dbReference>
<dbReference type="GO" id="GO:0015074">
    <property type="term" value="P:DNA integration"/>
    <property type="evidence" value="ECO:0007669"/>
    <property type="project" value="InterPro"/>
</dbReference>
<reference evidence="6 7" key="3">
    <citation type="submission" date="2017-09" db="EMBL/GenBank/DDBJ databases">
        <title>Tripartite evolution among Lactobacillus johnsonii, Lactobacillus taiwanensis, Lactobacillus reuteri and their rodent host.</title>
        <authorList>
            <person name="Wang T."/>
            <person name="Knowles S."/>
            <person name="Cheng C."/>
        </authorList>
    </citation>
    <scope>NUCLEOTIDE SEQUENCE [LARGE SCALE GENOMIC DNA]</scope>
    <source>
        <strain evidence="5 6">609q</strain>
        <strain evidence="4 7">609u</strain>
    </source>
</reference>
<evidence type="ECO:0000256" key="1">
    <source>
        <dbReference type="ARBA" id="ARBA00023125"/>
    </source>
</evidence>
<evidence type="ECO:0000313" key="6">
    <source>
        <dbReference type="Proteomes" id="UP000215828"/>
    </source>
</evidence>
<evidence type="ECO:0000259" key="3">
    <source>
        <dbReference type="PROSITE" id="PS51900"/>
    </source>
</evidence>
<accession>A0A256LJY0</accession>
<dbReference type="InterPro" id="IPR010998">
    <property type="entry name" value="Integrase_recombinase_N"/>
</dbReference>
<dbReference type="Gene3D" id="1.10.150.130">
    <property type="match status" value="1"/>
</dbReference>
<feature type="domain" description="Core-binding (CB)" evidence="3">
    <location>
        <begin position="1"/>
        <end position="88"/>
    </location>
</feature>
<dbReference type="GO" id="GO:0003677">
    <property type="term" value="F:DNA binding"/>
    <property type="evidence" value="ECO:0007669"/>
    <property type="project" value="UniProtKB-UniRule"/>
</dbReference>
<dbReference type="Proteomes" id="UP000216316">
    <property type="component" value="Unassembled WGS sequence"/>
</dbReference>
<reference evidence="4 7" key="2">
    <citation type="submission" date="2017-05" db="EMBL/GenBank/DDBJ databases">
        <authorList>
            <person name="Lin X.B."/>
            <person name="Stothard P."/>
            <person name="Tasseva G."/>
            <person name="Walter J."/>
        </authorList>
    </citation>
    <scope>NUCLEOTIDE SEQUENCE [LARGE SCALE GENOMIC DNA]</scope>
    <source>
        <strain evidence="4 7">609u</strain>
    </source>
</reference>
<protein>
    <submittedName>
        <fullName evidence="5">Integrase</fullName>
    </submittedName>
</protein>
<proteinExistence type="predicted"/>